<evidence type="ECO:0000313" key="1">
    <source>
        <dbReference type="EMBL" id="NEI50490.1"/>
    </source>
</evidence>
<dbReference type="Proteomes" id="UP000661163">
    <property type="component" value="Unassembled WGS sequence"/>
</dbReference>
<protein>
    <submittedName>
        <fullName evidence="1">Uncharacterized protein</fullName>
    </submittedName>
</protein>
<evidence type="ECO:0000313" key="2">
    <source>
        <dbReference type="Proteomes" id="UP000661163"/>
    </source>
</evidence>
<sequence>MAFDRSDYLSHFPGYYLTAYCALCKREANYGTDDIRAKQGGYNIVGLKTTIAEIWGCKRLLNLNWDRYRLEVRMAGGSRDLDASPDHTPAYRGLEG</sequence>
<name>A0AAE5C3Y0_9HYPH</name>
<proteinExistence type="predicted"/>
<gene>
    <name evidence="1" type="ORF">GR217_22665</name>
</gene>
<accession>A0AAE5C3Y0</accession>
<organism evidence="1 2">
    <name type="scientific">Rhizobium ruizarguesonis</name>
    <dbReference type="NCBI Taxonomy" id="2081791"/>
    <lineage>
        <taxon>Bacteria</taxon>
        <taxon>Pseudomonadati</taxon>
        <taxon>Pseudomonadota</taxon>
        <taxon>Alphaproteobacteria</taxon>
        <taxon>Hyphomicrobiales</taxon>
        <taxon>Rhizobiaceae</taxon>
        <taxon>Rhizobium/Agrobacterium group</taxon>
        <taxon>Rhizobium</taxon>
    </lineage>
</organism>
<dbReference type="RefSeq" id="WP_164566363.1">
    <property type="nucleotide sequence ID" value="NZ_WUFC01000020.1"/>
</dbReference>
<dbReference type="EMBL" id="WUFC01000020">
    <property type="protein sequence ID" value="NEI50490.1"/>
    <property type="molecule type" value="Genomic_DNA"/>
</dbReference>
<reference evidence="1 2" key="1">
    <citation type="submission" date="2019-12" db="EMBL/GenBank/DDBJ databases">
        <title>Rhizobium genotypes associated with high levels of biological nitrogen fixation by grain legumes in a temperate-maritime cropping system.</title>
        <authorList>
            <person name="Maluk M."/>
            <person name="Francesc Ferrando Molina F."/>
            <person name="Lopez Del Egido L."/>
            <person name="Lafos M."/>
            <person name="Langarica-Fuentes A."/>
            <person name="Gebre Yohannes G."/>
            <person name="Young M.W."/>
            <person name="Martin P."/>
            <person name="Gantlett R."/>
            <person name="Kenicer G."/>
            <person name="Hawes C."/>
            <person name="Begg G.S."/>
            <person name="Quilliam R.S."/>
            <person name="Squire G.R."/>
            <person name="Poole P.S."/>
            <person name="Young P.W."/>
            <person name="Iannetta P.M."/>
            <person name="James E.K."/>
        </authorList>
    </citation>
    <scope>NUCLEOTIDE SEQUENCE [LARGE SCALE GENOMIC DNA]</scope>
    <source>
        <strain evidence="1 2">JHI985</strain>
    </source>
</reference>
<dbReference type="AlphaFoldDB" id="A0AAE5C3Y0"/>
<comment type="caution">
    <text evidence="1">The sequence shown here is derived from an EMBL/GenBank/DDBJ whole genome shotgun (WGS) entry which is preliminary data.</text>
</comment>